<evidence type="ECO:0000313" key="3">
    <source>
        <dbReference type="Proteomes" id="UP000252558"/>
    </source>
</evidence>
<feature type="chain" id="PRO_5017000488" evidence="1">
    <location>
        <begin position="24"/>
        <end position="207"/>
    </location>
</feature>
<accession>A0A368NL41</accession>
<dbReference type="SUPFAM" id="SSF56925">
    <property type="entry name" value="OMPA-like"/>
    <property type="match status" value="1"/>
</dbReference>
<sequence length="207" mass="22817">MEIGCKRLLLIAALLPMSGWVAADETFEPKVERRQIDEALIDDEDFQLGAYAGVISIEDFGSEFLWGVKGAYHVTEDFFLEANYGSSEAGETSFERLSGGAPLLTDSERDYSFYMASVGWNILPGEAFVWDAYSFNSSLYLLAGVGSTDFAGDDNFTMGFGAGYRVLINDWLAFDLSGHDYIFDLDVTGEDKTTHNLAFTAGVSIFF</sequence>
<protein>
    <submittedName>
        <fullName evidence="2">Outer membrane beta-barrel domain-containing protein</fullName>
    </submittedName>
</protein>
<dbReference type="AlphaFoldDB" id="A0A368NL41"/>
<feature type="signal peptide" evidence="1">
    <location>
        <begin position="1"/>
        <end position="23"/>
    </location>
</feature>
<gene>
    <name evidence="2" type="ORF">DU002_10520</name>
</gene>
<reference evidence="2 3" key="1">
    <citation type="submission" date="2018-07" db="EMBL/GenBank/DDBJ databases">
        <title>Corallincola holothuriorum sp. nov., a new facultative anaerobe isolated from sea cucumber Apostichopus japonicus.</title>
        <authorList>
            <person name="Xia H."/>
        </authorList>
    </citation>
    <scope>NUCLEOTIDE SEQUENCE [LARGE SCALE GENOMIC DNA]</scope>
    <source>
        <strain evidence="2 3">C4</strain>
    </source>
</reference>
<evidence type="ECO:0000313" key="2">
    <source>
        <dbReference type="EMBL" id="RCU50041.1"/>
    </source>
</evidence>
<dbReference type="RefSeq" id="WP_114338328.1">
    <property type="nucleotide sequence ID" value="NZ_QPID01000005.1"/>
</dbReference>
<dbReference type="Gene3D" id="2.40.160.20">
    <property type="match status" value="1"/>
</dbReference>
<dbReference type="NCBIfam" id="TIGR04565">
    <property type="entry name" value="OMP_myx_plus"/>
    <property type="match status" value="1"/>
</dbReference>
<dbReference type="InterPro" id="IPR030820">
    <property type="entry name" value="OMP_myx_plus_Proteobacteria"/>
</dbReference>
<keyword evidence="1" id="KW-0732">Signal</keyword>
<comment type="caution">
    <text evidence="2">The sequence shown here is derived from an EMBL/GenBank/DDBJ whole genome shotgun (WGS) entry which is preliminary data.</text>
</comment>
<organism evidence="2 3">
    <name type="scientific">Corallincola holothuriorum</name>
    <dbReference type="NCBI Taxonomy" id="2282215"/>
    <lineage>
        <taxon>Bacteria</taxon>
        <taxon>Pseudomonadati</taxon>
        <taxon>Pseudomonadota</taxon>
        <taxon>Gammaproteobacteria</taxon>
        <taxon>Alteromonadales</taxon>
        <taxon>Psychromonadaceae</taxon>
        <taxon>Corallincola</taxon>
    </lineage>
</organism>
<evidence type="ECO:0000256" key="1">
    <source>
        <dbReference type="SAM" id="SignalP"/>
    </source>
</evidence>
<dbReference type="InterPro" id="IPR011250">
    <property type="entry name" value="OMP/PagP_B-barrel"/>
</dbReference>
<dbReference type="OrthoDB" id="9150045at2"/>
<dbReference type="EMBL" id="QPID01000005">
    <property type="protein sequence ID" value="RCU50041.1"/>
    <property type="molecule type" value="Genomic_DNA"/>
</dbReference>
<keyword evidence="3" id="KW-1185">Reference proteome</keyword>
<name>A0A368NL41_9GAMM</name>
<dbReference type="Proteomes" id="UP000252558">
    <property type="component" value="Unassembled WGS sequence"/>
</dbReference>
<proteinExistence type="predicted"/>